<evidence type="ECO:0000313" key="1">
    <source>
        <dbReference type="EMBL" id="PVX28247.1"/>
    </source>
</evidence>
<sequence length="220" mass="22903">MALDFERDGAAHLAGAAAPFLARLQTLAASLPADKAGLRLHGVEGLPALLAPDALGAAPAERLGPAARPVRAILFDKSAATNWALGWHQDRTIAVRARVDVPGYGPWSTKQGLLHVEPPFPLFESMVTLRIHLDAVPADNAPLLIAPGSHRLGRVPEAAIAGAVARCGTAPCLAEAGDIWIYRTSILHASAASTANAHRRVLQVDYAAGALPGGLDWLGV</sequence>
<keyword evidence="1" id="KW-0560">Oxidoreductase</keyword>
<keyword evidence="2" id="KW-1185">Reference proteome</keyword>
<reference evidence="1 2" key="1">
    <citation type="submission" date="2018-05" db="EMBL/GenBank/DDBJ databases">
        <title>Description of Sphingomonas pokkalii sp nov, isolated from the rhizosphere of saline tolerant pokkali rice and its draft genome analysis.</title>
        <authorList>
            <person name="Menon R."/>
            <person name="Kumari S."/>
            <person name="Rameshkumar N."/>
        </authorList>
    </citation>
    <scope>NUCLEOTIDE SEQUENCE [LARGE SCALE GENOMIC DNA]</scope>
    <source>
        <strain evidence="1 2">L3B27</strain>
    </source>
</reference>
<proteinExistence type="predicted"/>
<dbReference type="Gene3D" id="2.60.120.620">
    <property type="entry name" value="q2cbj1_9rhob like domain"/>
    <property type="match status" value="1"/>
</dbReference>
<dbReference type="InterPro" id="IPR008775">
    <property type="entry name" value="Phytyl_CoA_dOase-like"/>
</dbReference>
<name>A0A2U0SA32_9SPHN</name>
<organism evidence="1 2">
    <name type="scientific">Sphingomonas pokkalii</name>
    <dbReference type="NCBI Taxonomy" id="2175090"/>
    <lineage>
        <taxon>Bacteria</taxon>
        <taxon>Pseudomonadati</taxon>
        <taxon>Pseudomonadota</taxon>
        <taxon>Alphaproteobacteria</taxon>
        <taxon>Sphingomonadales</taxon>
        <taxon>Sphingomonadaceae</taxon>
        <taxon>Sphingomonas</taxon>
    </lineage>
</organism>
<gene>
    <name evidence="1" type="ORF">DD559_01920</name>
</gene>
<comment type="caution">
    <text evidence="1">The sequence shown here is derived from an EMBL/GenBank/DDBJ whole genome shotgun (WGS) entry which is preliminary data.</text>
</comment>
<dbReference type="Proteomes" id="UP000245890">
    <property type="component" value="Unassembled WGS sequence"/>
</dbReference>
<dbReference type="AlphaFoldDB" id="A0A2U0SA32"/>
<dbReference type="RefSeq" id="WP_116467699.1">
    <property type="nucleotide sequence ID" value="NZ_QENQ01000001.1"/>
</dbReference>
<keyword evidence="1" id="KW-0223">Dioxygenase</keyword>
<dbReference type="GO" id="GO:0016706">
    <property type="term" value="F:2-oxoglutarate-dependent dioxygenase activity"/>
    <property type="evidence" value="ECO:0007669"/>
    <property type="project" value="UniProtKB-ARBA"/>
</dbReference>
<dbReference type="Pfam" id="PF05721">
    <property type="entry name" value="PhyH"/>
    <property type="match status" value="1"/>
</dbReference>
<dbReference type="EMBL" id="QENQ01000001">
    <property type="protein sequence ID" value="PVX28247.1"/>
    <property type="molecule type" value="Genomic_DNA"/>
</dbReference>
<accession>A0A2U0SA32</accession>
<evidence type="ECO:0000313" key="2">
    <source>
        <dbReference type="Proteomes" id="UP000245890"/>
    </source>
</evidence>
<dbReference type="OrthoDB" id="9791262at2"/>
<protein>
    <submittedName>
        <fullName evidence="1">Phytanoyl-CoA dioxygenase</fullName>
    </submittedName>
</protein>
<dbReference type="SUPFAM" id="SSF51197">
    <property type="entry name" value="Clavaminate synthase-like"/>
    <property type="match status" value="1"/>
</dbReference>